<dbReference type="PANTHER" id="PTHR16026">
    <property type="entry name" value="CARTILAGE ACIDIC PROTEIN 1"/>
    <property type="match status" value="1"/>
</dbReference>
<proteinExistence type="predicted"/>
<organism evidence="2">
    <name type="scientific">marine metagenome</name>
    <dbReference type="NCBI Taxonomy" id="408172"/>
    <lineage>
        <taxon>unclassified sequences</taxon>
        <taxon>metagenomes</taxon>
        <taxon>ecological metagenomes</taxon>
    </lineage>
</organism>
<dbReference type="EMBL" id="UINC01226775">
    <property type="protein sequence ID" value="SVE57401.1"/>
    <property type="molecule type" value="Genomic_DNA"/>
</dbReference>
<feature type="non-terminal residue" evidence="2">
    <location>
        <position position="230"/>
    </location>
</feature>
<reference evidence="2" key="1">
    <citation type="submission" date="2018-05" db="EMBL/GenBank/DDBJ databases">
        <authorList>
            <person name="Lanie J.A."/>
            <person name="Ng W.-L."/>
            <person name="Kazmierczak K.M."/>
            <person name="Andrzejewski T.M."/>
            <person name="Davidsen T.M."/>
            <person name="Wayne K.J."/>
            <person name="Tettelin H."/>
            <person name="Glass J.I."/>
            <person name="Rusch D."/>
            <person name="Podicherti R."/>
            <person name="Tsui H.-C.T."/>
            <person name="Winkler M.E."/>
        </authorList>
    </citation>
    <scope>NUCLEOTIDE SEQUENCE</scope>
</reference>
<keyword evidence="1" id="KW-0732">Signal</keyword>
<sequence length="230" mass="24836">ESNAVFQITRGGANKLFRNDGNIYTDVAASAGVAADAHNSTAVAACDFDNDGYQDLYIGAQGRIGDNLDYRSLTQHPNLAVVMQDRLFHNNGDGTFTDITASAFAEHVNIRSAASIACGDLDNDGWLDVYVGNRADQDFVRFDTSRHHGHYNTLFHNNGDLTFSDRTVEAGLISPQIRMLDQDGNPITFPRPGGASLEGFDTNMVDGEGNVVGDPAGQTWATAMFDHDSD</sequence>
<evidence type="ECO:0008006" key="3">
    <source>
        <dbReference type="Google" id="ProtNLM"/>
    </source>
</evidence>
<dbReference type="PANTHER" id="PTHR16026:SF0">
    <property type="entry name" value="CARTILAGE ACIDIC PROTEIN 1"/>
    <property type="match status" value="1"/>
</dbReference>
<dbReference type="SUPFAM" id="SSF69318">
    <property type="entry name" value="Integrin alpha N-terminal domain"/>
    <property type="match status" value="1"/>
</dbReference>
<protein>
    <recommendedName>
        <fullName evidence="3">ASPIC/UnbV domain-containing protein</fullName>
    </recommendedName>
</protein>
<feature type="non-terminal residue" evidence="2">
    <location>
        <position position="1"/>
    </location>
</feature>
<dbReference type="Pfam" id="PF13517">
    <property type="entry name" value="FG-GAP_3"/>
    <property type="match status" value="1"/>
</dbReference>
<evidence type="ECO:0000256" key="1">
    <source>
        <dbReference type="ARBA" id="ARBA00022729"/>
    </source>
</evidence>
<accession>A0A383EKY4</accession>
<name>A0A383EKY4_9ZZZZ</name>
<dbReference type="InterPro" id="IPR013517">
    <property type="entry name" value="FG-GAP"/>
</dbReference>
<dbReference type="InterPro" id="IPR027039">
    <property type="entry name" value="Crtac1"/>
</dbReference>
<dbReference type="Pfam" id="PF01839">
    <property type="entry name" value="FG-GAP"/>
    <property type="match status" value="1"/>
</dbReference>
<dbReference type="Gene3D" id="2.130.10.130">
    <property type="entry name" value="Integrin alpha, N-terminal"/>
    <property type="match status" value="1"/>
</dbReference>
<dbReference type="InterPro" id="IPR028994">
    <property type="entry name" value="Integrin_alpha_N"/>
</dbReference>
<evidence type="ECO:0000313" key="2">
    <source>
        <dbReference type="EMBL" id="SVE57401.1"/>
    </source>
</evidence>
<gene>
    <name evidence="2" type="ORF">METZ01_LOCUS510255</name>
</gene>
<dbReference type="AlphaFoldDB" id="A0A383EKY4"/>